<dbReference type="AlphaFoldDB" id="U5QCS4"/>
<dbReference type="KEGG" id="glj:GKIL_0402"/>
<feature type="transmembrane region" description="Helical" evidence="1">
    <location>
        <begin position="514"/>
        <end position="538"/>
    </location>
</feature>
<evidence type="ECO:0000256" key="1">
    <source>
        <dbReference type="SAM" id="Phobius"/>
    </source>
</evidence>
<feature type="transmembrane region" description="Helical" evidence="1">
    <location>
        <begin position="890"/>
        <end position="917"/>
    </location>
</feature>
<feature type="transmembrane region" description="Helical" evidence="1">
    <location>
        <begin position="865"/>
        <end position="884"/>
    </location>
</feature>
<dbReference type="InterPro" id="IPR027463">
    <property type="entry name" value="AcrB_DN_DC_subdom"/>
</dbReference>
<feature type="transmembrane region" description="Helical" evidence="1">
    <location>
        <begin position="459"/>
        <end position="481"/>
    </location>
</feature>
<dbReference type="RefSeq" id="WP_023171669.1">
    <property type="nucleotide sequence ID" value="NC_022600.1"/>
</dbReference>
<dbReference type="SUPFAM" id="SSF82693">
    <property type="entry name" value="Multidrug efflux transporter AcrB pore domain, PN1, PN2, PC1 and PC2 subdomains"/>
    <property type="match status" value="3"/>
</dbReference>
<dbReference type="Gene3D" id="1.20.1640.10">
    <property type="entry name" value="Multidrug efflux transporter AcrB transmembrane domain"/>
    <property type="match status" value="2"/>
</dbReference>
<evidence type="ECO:0000313" key="3">
    <source>
        <dbReference type="Proteomes" id="UP000017396"/>
    </source>
</evidence>
<dbReference type="eggNOG" id="COG0841">
    <property type="taxonomic scope" value="Bacteria"/>
</dbReference>
<keyword evidence="1" id="KW-0472">Membrane</keyword>
<keyword evidence="1" id="KW-0812">Transmembrane</keyword>
<dbReference type="SUPFAM" id="SSF82714">
    <property type="entry name" value="Multidrug efflux transporter AcrB TolC docking domain, DN and DC subdomains"/>
    <property type="match status" value="2"/>
</dbReference>
<dbReference type="OrthoDB" id="9791035at2"/>
<feature type="transmembrane region" description="Helical" evidence="1">
    <location>
        <begin position="938"/>
        <end position="957"/>
    </location>
</feature>
<keyword evidence="1" id="KW-1133">Transmembrane helix</keyword>
<dbReference type="GO" id="GO:0042910">
    <property type="term" value="F:xenobiotic transmembrane transporter activity"/>
    <property type="evidence" value="ECO:0007669"/>
    <property type="project" value="TreeGrafter"/>
</dbReference>
<dbReference type="PRINTS" id="PR00702">
    <property type="entry name" value="ACRIFLAVINRP"/>
</dbReference>
<proteinExistence type="predicted"/>
<evidence type="ECO:0000313" key="2">
    <source>
        <dbReference type="EMBL" id="AGY56648.1"/>
    </source>
</evidence>
<feature type="transmembrane region" description="Helical" evidence="1">
    <location>
        <begin position="969"/>
        <end position="995"/>
    </location>
</feature>
<dbReference type="GO" id="GO:0005886">
    <property type="term" value="C:plasma membrane"/>
    <property type="evidence" value="ECO:0007669"/>
    <property type="project" value="TreeGrafter"/>
</dbReference>
<protein>
    <submittedName>
        <fullName evidence="2">Acriflavin resistance protein</fullName>
    </submittedName>
</protein>
<feature type="transmembrane region" description="Helical" evidence="1">
    <location>
        <begin position="387"/>
        <end position="411"/>
    </location>
</feature>
<dbReference type="PANTHER" id="PTHR32063">
    <property type="match status" value="1"/>
</dbReference>
<gene>
    <name evidence="2" type="ORF">GKIL_0402</name>
</gene>
<feature type="transmembrane region" description="Helical" evidence="1">
    <location>
        <begin position="360"/>
        <end position="381"/>
    </location>
</feature>
<dbReference type="Pfam" id="PF00873">
    <property type="entry name" value="ACR_tran"/>
    <property type="match status" value="1"/>
</dbReference>
<reference evidence="2 3" key="1">
    <citation type="journal article" date="2013" name="PLoS ONE">
        <title>Cultivation and Complete Genome Sequencing of Gloeobacter kilaueensis sp. nov., from a Lava Cave in Kilauea Caldera, Hawai'i.</title>
        <authorList>
            <person name="Saw J.H."/>
            <person name="Schatz M."/>
            <person name="Brown M.V."/>
            <person name="Kunkel D.D."/>
            <person name="Foster J.S."/>
            <person name="Shick H."/>
            <person name="Christensen S."/>
            <person name="Hou S."/>
            <person name="Wan X."/>
            <person name="Donachie S.P."/>
        </authorList>
    </citation>
    <scope>NUCLEOTIDE SEQUENCE [LARGE SCALE GENOMIC DNA]</scope>
    <source>
        <strain evidence="3">JS</strain>
    </source>
</reference>
<accession>U5QCS4</accession>
<name>U5QCS4_GLOK1</name>
<sequence>MNSNLSAWSIRNPIITAVLFIALVLAGSLGFSQLQINENPNVDVPTVSVTITQSGAAPAELESQVTRKVEDAVAGIENVEHLRSTIKDGISTTTVEFVLGTNTDRAVNDVRDAVTKIRSNLPQDIDEPVVGRVDFVGGPLLIYSVASNRRTVEQLSWFVDDEVNRALLAVDGVSQVQRVGGVNREVRIDLDPDRLFALGITAGEVNRQVRELNLNVPGGRGEVGSREQTIRTLGSALTVEGLRSTEIALSGGRRIALGELGSVTDATAEARQIARMGGRPVVAFSVLRANGSSEVVVEEGVQQKIAELEKQFPDTRFELVSTSVRYVHENFDASVEALWLGGVLAIVVVYLFLRDGRATFIAGAAMPLSAIPTFAVMKLLGYSLNNLSLLALALVVGILVDDAIVEIENIVRHIKMGKTAFQAALDAADEIGLAVVATTMTIVAVFVPVGFMGGVPGQFFGQFGFTVVAAVLFSLLVARLVTPLMAAYMLKALPTPERASWYVRAYRRVLEWALAHRIATLLAAFAFFAGTLLLAPLIPSGFLATTDRAQSILKLELPPGATLAQTDRTALALVRTLGRRPEVRDIFYSVGDQGEVRLATLFINLKPRDERQLSQQQFEKAIRPLLAGVPGARLSFSVGFRGGKEVSIILTSEDRAILEHTAEQLNSQMRTLPGLANVSSTASLLRPELLIQPRFSKAADLGVSVQQIGLTAKIATLGDIDANLAKFNLGERQIPIRVQLDPRYRNDLQVIRNLRLDTAAGRSVPLETVAEVSVGSGSAQIDRYDRSRQISIEANLDGLQLGPALKRIYALPVMEHLPDSVRLVRSGDVDLQDQVSARFGTALGFGVLLIYAVLVLLFGNFFHPLTIMAALPLSIGGALIGLLVSGKALVLPALIGILMLMGIVTKNSILLVEYTLVLRNQEGLSRKQALLEAGIDRLQPILMTTIAMIAGMLPIALGIGAGSEFRSPMAVAVVGGLFTSTLLTLVVIPVLFTYIDDWQTWFTRRFTRPLPQGQPLENPAQQ</sequence>
<dbReference type="HOGENOM" id="CLU_002755_1_2_3"/>
<dbReference type="PANTHER" id="PTHR32063:SF77">
    <property type="entry name" value="ACR FAMILY TRANSPORT PROTEIN"/>
    <property type="match status" value="1"/>
</dbReference>
<dbReference type="Gene3D" id="3.30.70.1320">
    <property type="entry name" value="Multidrug efflux transporter AcrB pore domain like"/>
    <property type="match status" value="1"/>
</dbReference>
<feature type="transmembrane region" description="Helical" evidence="1">
    <location>
        <begin position="337"/>
        <end position="353"/>
    </location>
</feature>
<organism evidence="2 3">
    <name type="scientific">Gloeobacter kilaueensis (strain ATCC BAA-2537 / CCAP 1431/1 / ULC 316 / JS1)</name>
    <dbReference type="NCBI Taxonomy" id="1183438"/>
    <lineage>
        <taxon>Bacteria</taxon>
        <taxon>Bacillati</taxon>
        <taxon>Cyanobacteriota</taxon>
        <taxon>Cyanophyceae</taxon>
        <taxon>Gloeobacterales</taxon>
        <taxon>Gloeobacteraceae</taxon>
        <taxon>Gloeobacter</taxon>
    </lineage>
</organism>
<keyword evidence="3" id="KW-1185">Reference proteome</keyword>
<feature type="transmembrane region" description="Helical" evidence="1">
    <location>
        <begin position="839"/>
        <end position="858"/>
    </location>
</feature>
<dbReference type="Gene3D" id="3.30.70.1440">
    <property type="entry name" value="Multidrug efflux transporter AcrB pore domain"/>
    <property type="match status" value="1"/>
</dbReference>
<dbReference type="InterPro" id="IPR001036">
    <property type="entry name" value="Acrflvin-R"/>
</dbReference>
<dbReference type="SUPFAM" id="SSF82866">
    <property type="entry name" value="Multidrug efflux transporter AcrB transmembrane domain"/>
    <property type="match status" value="2"/>
</dbReference>
<dbReference type="Proteomes" id="UP000017396">
    <property type="component" value="Chromosome"/>
</dbReference>
<dbReference type="Gene3D" id="3.30.2090.10">
    <property type="entry name" value="Multidrug efflux transporter AcrB TolC docking domain, DN and DC subdomains"/>
    <property type="match status" value="2"/>
</dbReference>
<dbReference type="EMBL" id="CP003587">
    <property type="protein sequence ID" value="AGY56648.1"/>
    <property type="molecule type" value="Genomic_DNA"/>
</dbReference>
<feature type="transmembrane region" description="Helical" evidence="1">
    <location>
        <begin position="431"/>
        <end position="453"/>
    </location>
</feature>
<dbReference type="Gene3D" id="3.30.70.1430">
    <property type="entry name" value="Multidrug efflux transporter AcrB pore domain"/>
    <property type="match status" value="2"/>
</dbReference>
<dbReference type="STRING" id="1183438.GKIL_0402"/>